<dbReference type="SUPFAM" id="SSF47323">
    <property type="entry name" value="Anticodon-binding domain of a subclass of class I aminoacyl-tRNA synthetases"/>
    <property type="match status" value="1"/>
</dbReference>
<evidence type="ECO:0000256" key="5">
    <source>
        <dbReference type="ARBA" id="ARBA00022840"/>
    </source>
</evidence>
<dbReference type="GO" id="GO:0006420">
    <property type="term" value="P:arginyl-tRNA aminoacylation"/>
    <property type="evidence" value="ECO:0007669"/>
    <property type="project" value="UniProtKB-UniRule"/>
</dbReference>
<keyword evidence="5 10" id="KW-0067">ATP-binding</keyword>
<evidence type="ECO:0000256" key="8">
    <source>
        <dbReference type="ARBA" id="ARBA00049339"/>
    </source>
</evidence>
<evidence type="ECO:0000259" key="12">
    <source>
        <dbReference type="SMART" id="SM01016"/>
    </source>
</evidence>
<keyword evidence="3 10" id="KW-0436">Ligase</keyword>
<evidence type="ECO:0000256" key="2">
    <source>
        <dbReference type="ARBA" id="ARBA00012837"/>
    </source>
</evidence>
<dbReference type="PRINTS" id="PR01038">
    <property type="entry name" value="TRNASYNTHARG"/>
</dbReference>
<proteinExistence type="inferred from homology"/>
<evidence type="ECO:0000313" key="13">
    <source>
        <dbReference type="EMBL" id="EKE29575.1"/>
    </source>
</evidence>
<comment type="similarity">
    <text evidence="1 10">Belongs to the class-I aminoacyl-tRNA synthetase family.</text>
</comment>
<evidence type="ECO:0000256" key="10">
    <source>
        <dbReference type="RuleBase" id="RU363038"/>
    </source>
</evidence>
<dbReference type="EMBL" id="AMFJ01000143">
    <property type="protein sequence ID" value="EKE29575.1"/>
    <property type="molecule type" value="Genomic_DNA"/>
</dbReference>
<dbReference type="InterPro" id="IPR014729">
    <property type="entry name" value="Rossmann-like_a/b/a_fold"/>
</dbReference>
<dbReference type="InterPro" id="IPR035684">
    <property type="entry name" value="ArgRS_core"/>
</dbReference>
<dbReference type="SMART" id="SM00836">
    <property type="entry name" value="DALR_1"/>
    <property type="match status" value="1"/>
</dbReference>
<keyword evidence="4 10" id="KW-0547">Nucleotide-binding</keyword>
<dbReference type="AlphaFoldDB" id="K2H159"/>
<gene>
    <name evidence="13" type="ORF">ACD_2C00143G0003</name>
</gene>
<dbReference type="InterPro" id="IPR001278">
    <property type="entry name" value="Arg-tRNA-ligase"/>
</dbReference>
<feature type="domain" description="Arginyl tRNA synthetase N-terminal" evidence="12">
    <location>
        <begin position="3"/>
        <end position="81"/>
    </location>
</feature>
<protein>
    <recommendedName>
        <fullName evidence="2 9">Arginine--tRNA ligase</fullName>
        <ecNumber evidence="2 9">6.1.1.19</ecNumber>
    </recommendedName>
</protein>
<dbReference type="FunFam" id="1.10.730.10:FF:000006">
    <property type="entry name" value="Arginyl-tRNA synthetase 2, mitochondrial"/>
    <property type="match status" value="1"/>
</dbReference>
<sequence>MNSIILKILAEFLPEIKENNLENILTVPPNENLWDISIPCFPFAQILVINPAQAASNFAKRFDGNKDISAKVMGPYLNLTFSDWYLWWEFQKSELLSPGYEKNQKVMVEFSSPNTNKPQHLWHVRTNLIWMSLSNILKRDWYDVVRCSLCNDRWIAICKSMIAYKYLWEGKTPVDVGMKWDHFVGDFYVRYAELGALLGVERIEAETTEMLQKWEAWDEEVKKLWRVMNDWTLAGWDVTYKKMWCEFDVVYYESDTYQDGKDIVSEWLKKWVFGKKENWAIFADLSNYSLWEKILQRWDGTSIYITQDIWTTLRKFKEHSLDKSVWVVANEQDHHFKCLFAILDMLGYTEIAKNCYHLSYWYISLPSGRMKSREWTVVDADWLIEELELMSQEIMKEHDTEISQEELLRKTDIIAMAALKFFILQYGSSKDFVFDPKASISFEGKTWPYILYSYARIKSILKKAWVTEENLSSDISLSFLASQERLLMKDLLNYPEAIRTASKDYEPSILVKYLYELAQDFNTFYHHLPIMNEEDQTIKNSRLYLIIKVAEVLKDGLWLLWIDTLERM</sequence>
<evidence type="ECO:0000256" key="1">
    <source>
        <dbReference type="ARBA" id="ARBA00005594"/>
    </source>
</evidence>
<dbReference type="InterPro" id="IPR008909">
    <property type="entry name" value="DALR_anticod-bd"/>
</dbReference>
<dbReference type="InterPro" id="IPR005148">
    <property type="entry name" value="Arg-tRNA-synth_N"/>
</dbReference>
<dbReference type="InterPro" id="IPR036695">
    <property type="entry name" value="Arg-tRNA-synth_N_sf"/>
</dbReference>
<dbReference type="Pfam" id="PF03485">
    <property type="entry name" value="Arg_tRNA_synt_N"/>
    <property type="match status" value="1"/>
</dbReference>
<dbReference type="Gene3D" id="1.10.730.10">
    <property type="entry name" value="Isoleucyl-tRNA Synthetase, Domain 1"/>
    <property type="match status" value="1"/>
</dbReference>
<dbReference type="Gene3D" id="3.30.1360.70">
    <property type="entry name" value="Arginyl tRNA synthetase N-terminal domain"/>
    <property type="match status" value="1"/>
</dbReference>
<dbReference type="GO" id="GO:0004814">
    <property type="term" value="F:arginine-tRNA ligase activity"/>
    <property type="evidence" value="ECO:0007669"/>
    <property type="project" value="UniProtKB-UniRule"/>
</dbReference>
<organism evidence="13">
    <name type="scientific">uncultured bacterium</name>
    <name type="common">gcode 4</name>
    <dbReference type="NCBI Taxonomy" id="1234023"/>
    <lineage>
        <taxon>Bacteria</taxon>
        <taxon>environmental samples</taxon>
    </lineage>
</organism>
<evidence type="ECO:0000256" key="6">
    <source>
        <dbReference type="ARBA" id="ARBA00022917"/>
    </source>
</evidence>
<accession>K2H159</accession>
<evidence type="ECO:0000256" key="9">
    <source>
        <dbReference type="NCBIfam" id="TIGR00456"/>
    </source>
</evidence>
<dbReference type="Pfam" id="PF05746">
    <property type="entry name" value="DALR_1"/>
    <property type="match status" value="1"/>
</dbReference>
<dbReference type="NCBIfam" id="TIGR00456">
    <property type="entry name" value="argS"/>
    <property type="match status" value="1"/>
</dbReference>
<comment type="caution">
    <text evidence="13">The sequence shown here is derived from an EMBL/GenBank/DDBJ whole genome shotgun (WGS) entry which is preliminary data.</text>
</comment>
<dbReference type="Gene3D" id="3.40.50.620">
    <property type="entry name" value="HUPs"/>
    <property type="match status" value="1"/>
</dbReference>
<reference evidence="13" key="1">
    <citation type="journal article" date="2012" name="Science">
        <title>Fermentation, hydrogen, and sulfur metabolism in multiple uncultivated bacterial phyla.</title>
        <authorList>
            <person name="Wrighton K.C."/>
            <person name="Thomas B.C."/>
            <person name="Sharon I."/>
            <person name="Miller C.S."/>
            <person name="Castelle C.J."/>
            <person name="VerBerkmoes N.C."/>
            <person name="Wilkins M.J."/>
            <person name="Hettich R.L."/>
            <person name="Lipton M.S."/>
            <person name="Williams K.H."/>
            <person name="Long P.E."/>
            <person name="Banfield J.F."/>
        </authorList>
    </citation>
    <scope>NUCLEOTIDE SEQUENCE [LARGE SCALE GENOMIC DNA]</scope>
</reference>
<name>K2H159_9BACT</name>
<evidence type="ECO:0000256" key="3">
    <source>
        <dbReference type="ARBA" id="ARBA00022598"/>
    </source>
</evidence>
<dbReference type="PANTHER" id="PTHR11956:SF5">
    <property type="entry name" value="ARGININE--TRNA LIGASE, CYTOPLASMIC"/>
    <property type="match status" value="1"/>
</dbReference>
<evidence type="ECO:0000259" key="11">
    <source>
        <dbReference type="SMART" id="SM00836"/>
    </source>
</evidence>
<dbReference type="PANTHER" id="PTHR11956">
    <property type="entry name" value="ARGINYL-TRNA SYNTHETASE"/>
    <property type="match status" value="1"/>
</dbReference>
<dbReference type="SMART" id="SM01016">
    <property type="entry name" value="Arg_tRNA_synt_N"/>
    <property type="match status" value="1"/>
</dbReference>
<dbReference type="GO" id="GO:0005524">
    <property type="term" value="F:ATP binding"/>
    <property type="evidence" value="ECO:0007669"/>
    <property type="project" value="UniProtKB-KW"/>
</dbReference>
<comment type="catalytic activity">
    <reaction evidence="8">
        <text>tRNA(Arg) + L-arginine + ATP = L-arginyl-tRNA(Arg) + AMP + diphosphate</text>
        <dbReference type="Rhea" id="RHEA:20301"/>
        <dbReference type="Rhea" id="RHEA-COMP:9658"/>
        <dbReference type="Rhea" id="RHEA-COMP:9673"/>
        <dbReference type="ChEBI" id="CHEBI:30616"/>
        <dbReference type="ChEBI" id="CHEBI:32682"/>
        <dbReference type="ChEBI" id="CHEBI:33019"/>
        <dbReference type="ChEBI" id="CHEBI:78442"/>
        <dbReference type="ChEBI" id="CHEBI:78513"/>
        <dbReference type="ChEBI" id="CHEBI:456215"/>
        <dbReference type="EC" id="6.1.1.19"/>
    </reaction>
</comment>
<dbReference type="SUPFAM" id="SSF55190">
    <property type="entry name" value="Arginyl-tRNA synthetase (ArgRS), N-terminal 'additional' domain"/>
    <property type="match status" value="1"/>
</dbReference>
<dbReference type="Pfam" id="PF00750">
    <property type="entry name" value="tRNA-synt_1d"/>
    <property type="match status" value="1"/>
</dbReference>
<feature type="domain" description="DALR anticodon binding" evidence="11">
    <location>
        <begin position="450"/>
        <end position="568"/>
    </location>
</feature>
<dbReference type="SUPFAM" id="SSF52374">
    <property type="entry name" value="Nucleotidylyl transferase"/>
    <property type="match status" value="1"/>
</dbReference>
<evidence type="ECO:0000256" key="4">
    <source>
        <dbReference type="ARBA" id="ARBA00022741"/>
    </source>
</evidence>
<dbReference type="InterPro" id="IPR009080">
    <property type="entry name" value="tRNAsynth_Ia_anticodon-bd"/>
</dbReference>
<evidence type="ECO:0000256" key="7">
    <source>
        <dbReference type="ARBA" id="ARBA00023146"/>
    </source>
</evidence>
<dbReference type="GO" id="GO:0005737">
    <property type="term" value="C:cytoplasm"/>
    <property type="evidence" value="ECO:0007669"/>
    <property type="project" value="UniProtKB-UniRule"/>
</dbReference>
<keyword evidence="7 10" id="KW-0030">Aminoacyl-tRNA synthetase</keyword>
<keyword evidence="6 10" id="KW-0648">Protein biosynthesis</keyword>
<dbReference type="EC" id="6.1.1.19" evidence="2 9"/>